<gene>
    <name evidence="3" type="ORF">GDO54_009394</name>
</gene>
<feature type="compositionally biased region" description="Basic and acidic residues" evidence="2">
    <location>
        <begin position="291"/>
        <end position="313"/>
    </location>
</feature>
<name>A0AAV3B1W2_PYXAD</name>
<dbReference type="AlphaFoldDB" id="A0AAV3B1W2"/>
<proteinExistence type="predicted"/>
<evidence type="ECO:0000256" key="2">
    <source>
        <dbReference type="SAM" id="MobiDB-lite"/>
    </source>
</evidence>
<evidence type="ECO:0000313" key="4">
    <source>
        <dbReference type="Proteomes" id="UP001181693"/>
    </source>
</evidence>
<feature type="region of interest" description="Disordered" evidence="2">
    <location>
        <begin position="288"/>
        <end position="313"/>
    </location>
</feature>
<protein>
    <submittedName>
        <fullName evidence="3">Uncharacterized protein</fullName>
    </submittedName>
</protein>
<feature type="region of interest" description="Disordered" evidence="2">
    <location>
        <begin position="220"/>
        <end position="241"/>
    </location>
</feature>
<keyword evidence="1" id="KW-0175">Coiled coil</keyword>
<accession>A0AAV3B1W2</accession>
<evidence type="ECO:0000313" key="3">
    <source>
        <dbReference type="EMBL" id="DBA29137.1"/>
    </source>
</evidence>
<organism evidence="3 4">
    <name type="scientific">Pyxicephalus adspersus</name>
    <name type="common">African bullfrog</name>
    <dbReference type="NCBI Taxonomy" id="30357"/>
    <lineage>
        <taxon>Eukaryota</taxon>
        <taxon>Metazoa</taxon>
        <taxon>Chordata</taxon>
        <taxon>Craniata</taxon>
        <taxon>Vertebrata</taxon>
        <taxon>Euteleostomi</taxon>
        <taxon>Amphibia</taxon>
        <taxon>Batrachia</taxon>
        <taxon>Anura</taxon>
        <taxon>Neobatrachia</taxon>
        <taxon>Ranoidea</taxon>
        <taxon>Pyxicephalidae</taxon>
        <taxon>Pyxicephalinae</taxon>
        <taxon>Pyxicephalus</taxon>
    </lineage>
</organism>
<dbReference type="Proteomes" id="UP001181693">
    <property type="component" value="Unassembled WGS sequence"/>
</dbReference>
<sequence length="533" mass="61332">MLPQRRPLLQVTWGCCSPFTPLADNDSWGFGRSVSERMLENLTMEETPRAATENVFQIVQELGRSSQVTIEAFQHHLQFIRNLQQQTLEDVGVIQSEIADILNQSIREIKQFRNSLLSAQRTTAVLGENVSIDTINSVEKSQSTDIKEKDCVGKLSLQDFSSMATSQLRTLDLDGPSLYSGQISPINTETQQNYILQFTDTDNCEAEKSFVSFKSKEVSLGENKKQDSNTQHANRTGEAETENFDMVDSIFNVSGSGPLSSTMLITEYEDIEHGDPLCVTDLIQTRKHTHPSLEHEERGTTLEKTDNKNTTEKGNLDKLFKSINEEIAGSQTNNPTLKYTFKIQELKSFLSEADQVEFPNQDESEPLEKALRQLHTNAQFLRSENLQCREQINRLRTDKTFLHIQLSKAEQDTEMYRQQAKVMNDKCEELFKQRKQIQDERNYLCFEKQLLMKEIELLKEENKTFLKDLSAAVIEKEGLIKKLDSSKKTALSYAREKQEIHSKLNETLMENYRLRRKADESRTQHLKKTQEYL</sequence>
<keyword evidence="4" id="KW-1185">Reference proteome</keyword>
<reference evidence="3" key="1">
    <citation type="thesis" date="2020" institute="ProQuest LLC" country="789 East Eisenhower Parkway, Ann Arbor, MI, USA">
        <title>Comparative Genomics and Chromosome Evolution.</title>
        <authorList>
            <person name="Mudd A.B."/>
        </authorList>
    </citation>
    <scope>NUCLEOTIDE SEQUENCE</scope>
    <source>
        <strain evidence="3">1538</strain>
        <tissue evidence="3">Blood</tissue>
    </source>
</reference>
<evidence type="ECO:0000256" key="1">
    <source>
        <dbReference type="SAM" id="Coils"/>
    </source>
</evidence>
<feature type="coiled-coil region" evidence="1">
    <location>
        <begin position="378"/>
        <end position="468"/>
    </location>
</feature>
<dbReference type="EMBL" id="DYDO01000003">
    <property type="protein sequence ID" value="DBA29137.1"/>
    <property type="molecule type" value="Genomic_DNA"/>
</dbReference>
<comment type="caution">
    <text evidence="3">The sequence shown here is derived from an EMBL/GenBank/DDBJ whole genome shotgun (WGS) entry which is preliminary data.</text>
</comment>